<dbReference type="InterPro" id="IPR002514">
    <property type="entry name" value="Transposase_8"/>
</dbReference>
<dbReference type="Gene3D" id="1.10.10.10">
    <property type="entry name" value="Winged helix-like DNA-binding domain superfamily/Winged helix DNA-binding domain"/>
    <property type="match status" value="1"/>
</dbReference>
<sequence length="127" mass="14130">MNMDIYSATPPVAKKRRKYSKEFKLSIVNACKNPNTSIASVALQHSINANLVSRWIRIFSHHEGAVQDPTHVNPAFIALPYTAAISQPIDERITLCITVPHTNNDIQLKWQTSEIPALAELLKALAT</sequence>
<dbReference type="GO" id="GO:0006313">
    <property type="term" value="P:DNA transposition"/>
    <property type="evidence" value="ECO:0007669"/>
    <property type="project" value="InterPro"/>
</dbReference>
<evidence type="ECO:0000313" key="1">
    <source>
        <dbReference type="EMBL" id="ALL34875.1"/>
    </source>
</evidence>
<organism evidence="1">
    <name type="scientific">Acinetobacter baumannii</name>
    <dbReference type="NCBI Taxonomy" id="470"/>
    <lineage>
        <taxon>Bacteria</taxon>
        <taxon>Pseudomonadati</taxon>
        <taxon>Pseudomonadota</taxon>
        <taxon>Gammaproteobacteria</taxon>
        <taxon>Moraxellales</taxon>
        <taxon>Moraxellaceae</taxon>
        <taxon>Acinetobacter</taxon>
        <taxon>Acinetobacter calcoaceticus/baumannii complex</taxon>
    </lineage>
</organism>
<dbReference type="PATRIC" id="fig|470.1366.peg.1989"/>
<proteinExistence type="predicted"/>
<dbReference type="AlphaFoldDB" id="A0A0S1M273"/>
<dbReference type="InterPro" id="IPR036388">
    <property type="entry name" value="WH-like_DNA-bd_sf"/>
</dbReference>
<dbReference type="RefSeq" id="WP_001055585.1">
    <property type="nucleotide sequence ID" value="NZ_AP023077.1"/>
</dbReference>
<name>A0A0S1M273_ACIBA</name>
<reference evidence="1" key="1">
    <citation type="journal article" date="2011" name="BMC Microbiol.">
        <title>Genome organization of epidemic Acinetobacter baumannii strains.</title>
        <authorList>
            <person name="Di Nocera P.P."/>
            <person name="Rocco F."/>
            <person name="Giannouli M."/>
            <person name="Triassi M."/>
            <person name="Zarrilli R."/>
        </authorList>
    </citation>
    <scope>NUCLEOTIDE SEQUENCE</scope>
    <source>
        <strain evidence="1">4190</strain>
    </source>
</reference>
<accession>A0A0S1M273</accession>
<dbReference type="SUPFAM" id="SSF48295">
    <property type="entry name" value="TrpR-like"/>
    <property type="match status" value="1"/>
</dbReference>
<dbReference type="EMBL" id="KT266827">
    <property type="protein sequence ID" value="ALL34875.1"/>
    <property type="molecule type" value="Genomic_DNA"/>
</dbReference>
<reference evidence="1" key="2">
    <citation type="journal article" date="2011" name="J. Bacteriol.">
        <title>Genome sequences of three Acinetobacter baumannii strains assigned to the multilocus sequence typing genotypes ST2, ST25, and ST78.</title>
        <authorList>
            <person name="Zarrilli R."/>
            <person name="Giannouli M."/>
            <person name="Rocco F."/>
            <person name="Loman N.J."/>
            <person name="Haines A.S."/>
            <person name="Constantinidou C."/>
            <person name="Pallen M.J."/>
            <person name="Triassi M."/>
            <person name="Di Nocera P.P."/>
        </authorList>
    </citation>
    <scope>NUCLEOTIDE SEQUENCE</scope>
    <source>
        <strain evidence="1">4190</strain>
    </source>
</reference>
<dbReference type="GeneID" id="97425665"/>
<protein>
    <submittedName>
        <fullName evidence="1">Predicted transposition protein</fullName>
    </submittedName>
</protein>
<dbReference type="Pfam" id="PF01527">
    <property type="entry name" value="HTH_Tnp_1"/>
    <property type="match status" value="1"/>
</dbReference>
<dbReference type="GO" id="GO:0043565">
    <property type="term" value="F:sequence-specific DNA binding"/>
    <property type="evidence" value="ECO:0007669"/>
    <property type="project" value="InterPro"/>
</dbReference>
<reference evidence="1" key="3">
    <citation type="submission" date="2015-07" db="EMBL/GenBank/DDBJ databases">
        <title>Acinetobacter baumannii K27 and K44 capsular polysaccharides have the same K unit but different structures due to the presence of distinct wzy genes in otherwise closely related K gene clusters.</title>
        <authorList>
            <person name="Shashkov A.S."/>
            <person name="Kenyon J.J."/>
            <person name="Senchenkova S.N."/>
            <person name="Shneider M.M."/>
            <person name="Popova A.V."/>
            <person name="Arbatsky N.P."/>
            <person name="Miroshnikov K.A."/>
            <person name="Volozhantsev N.V."/>
            <person name="Hall R.M."/>
            <person name="Knirel Y.A."/>
        </authorList>
    </citation>
    <scope>NUCLEOTIDE SEQUENCE</scope>
    <source>
        <strain evidence="1">4190</strain>
    </source>
</reference>
<dbReference type="InterPro" id="IPR010921">
    <property type="entry name" value="Trp_repressor/repl_initiator"/>
</dbReference>
<dbReference type="GO" id="GO:0004803">
    <property type="term" value="F:transposase activity"/>
    <property type="evidence" value="ECO:0007669"/>
    <property type="project" value="InterPro"/>
</dbReference>